<protein>
    <submittedName>
        <fullName evidence="10">Glycosyltransferase family 39 protein</fullName>
    </submittedName>
</protein>
<evidence type="ECO:0000256" key="1">
    <source>
        <dbReference type="ARBA" id="ARBA00004651"/>
    </source>
</evidence>
<keyword evidence="5 8" id="KW-0812">Transmembrane</keyword>
<dbReference type="Proteomes" id="UP001499951">
    <property type="component" value="Unassembled WGS sequence"/>
</dbReference>
<feature type="transmembrane region" description="Helical" evidence="8">
    <location>
        <begin position="161"/>
        <end position="191"/>
    </location>
</feature>
<feature type="domain" description="Glycosyltransferase RgtA/B/C/D-like" evidence="9">
    <location>
        <begin position="61"/>
        <end position="222"/>
    </location>
</feature>
<keyword evidence="7 8" id="KW-0472">Membrane</keyword>
<reference evidence="10 11" key="1">
    <citation type="journal article" date="2019" name="Int. J. Syst. Evol. Microbiol.">
        <title>The Global Catalogue of Microorganisms (GCM) 10K type strain sequencing project: providing services to taxonomists for standard genome sequencing and annotation.</title>
        <authorList>
            <consortium name="The Broad Institute Genomics Platform"/>
            <consortium name="The Broad Institute Genome Sequencing Center for Infectious Disease"/>
            <person name="Wu L."/>
            <person name="Ma J."/>
        </authorList>
    </citation>
    <scope>NUCLEOTIDE SEQUENCE [LARGE SCALE GENOMIC DNA]</scope>
    <source>
        <strain evidence="10 11">JCM 15089</strain>
    </source>
</reference>
<accession>A0ABN1FBX8</accession>
<keyword evidence="6 8" id="KW-1133">Transmembrane helix</keyword>
<dbReference type="RefSeq" id="WP_166937441.1">
    <property type="nucleotide sequence ID" value="NZ_BAAADD010000013.1"/>
</dbReference>
<comment type="subcellular location">
    <subcellularLocation>
        <location evidence="1">Cell membrane</location>
        <topology evidence="1">Multi-pass membrane protein</topology>
    </subcellularLocation>
</comment>
<evidence type="ECO:0000259" key="9">
    <source>
        <dbReference type="Pfam" id="PF13231"/>
    </source>
</evidence>
<evidence type="ECO:0000256" key="6">
    <source>
        <dbReference type="ARBA" id="ARBA00022989"/>
    </source>
</evidence>
<feature type="transmembrane region" description="Helical" evidence="8">
    <location>
        <begin position="251"/>
        <end position="271"/>
    </location>
</feature>
<evidence type="ECO:0000256" key="4">
    <source>
        <dbReference type="ARBA" id="ARBA00022679"/>
    </source>
</evidence>
<dbReference type="EMBL" id="BAAADD010000013">
    <property type="protein sequence ID" value="GAA0587360.1"/>
    <property type="molecule type" value="Genomic_DNA"/>
</dbReference>
<dbReference type="InterPro" id="IPR038731">
    <property type="entry name" value="RgtA/B/C-like"/>
</dbReference>
<keyword evidence="2" id="KW-1003">Cell membrane</keyword>
<gene>
    <name evidence="10" type="ORF">GCM10008942_40480</name>
</gene>
<dbReference type="Pfam" id="PF13231">
    <property type="entry name" value="PMT_2"/>
    <property type="match status" value="1"/>
</dbReference>
<feature type="transmembrane region" description="Helical" evidence="8">
    <location>
        <begin position="343"/>
        <end position="364"/>
    </location>
</feature>
<evidence type="ECO:0000256" key="2">
    <source>
        <dbReference type="ARBA" id="ARBA00022475"/>
    </source>
</evidence>
<evidence type="ECO:0000256" key="3">
    <source>
        <dbReference type="ARBA" id="ARBA00022676"/>
    </source>
</evidence>
<feature type="transmembrane region" description="Helical" evidence="8">
    <location>
        <begin position="82"/>
        <end position="100"/>
    </location>
</feature>
<name>A0ABN1FBX8_9PROT</name>
<feature type="transmembrane region" description="Helical" evidence="8">
    <location>
        <begin position="21"/>
        <end position="41"/>
    </location>
</feature>
<evidence type="ECO:0000313" key="11">
    <source>
        <dbReference type="Proteomes" id="UP001499951"/>
    </source>
</evidence>
<organism evidence="10 11">
    <name type="scientific">Rhizomicrobium electricum</name>
    <dbReference type="NCBI Taxonomy" id="480070"/>
    <lineage>
        <taxon>Bacteria</taxon>
        <taxon>Pseudomonadati</taxon>
        <taxon>Pseudomonadota</taxon>
        <taxon>Alphaproteobacteria</taxon>
        <taxon>Micropepsales</taxon>
        <taxon>Micropepsaceae</taxon>
        <taxon>Rhizomicrobium</taxon>
    </lineage>
</organism>
<evidence type="ECO:0000256" key="7">
    <source>
        <dbReference type="ARBA" id="ARBA00023136"/>
    </source>
</evidence>
<dbReference type="PANTHER" id="PTHR33908">
    <property type="entry name" value="MANNOSYLTRANSFERASE YKCB-RELATED"/>
    <property type="match status" value="1"/>
</dbReference>
<keyword evidence="11" id="KW-1185">Reference proteome</keyword>
<sequence length="497" mass="54082">MELRDVEHVHLAHALIAEKRLALALGTLFVLRLVAGAVLPLSSDEAYYWLWSKHLAAGYYDHPPAIAWLIAAGSAVFGQTAFGVRIAGILLSFAATWFVWQSAAILLKDAKAALRAALLFNLTLMVTVEMLAATPDTPQVFTASVFVWTLAKLVQTGNGRWWIAVGIAGGLGLLSKYSTLFLGLGALLWLIGSPPARRWLASPWPYLGAALAGLVFLPNILWNAQHGWATFGFQFGRIAGNHITLKYLGELIGSQLVLATPFVLVLGLMGFAAARRREPERALIAALLWPSIAYFLVHALHDRVQGNWPCYLFPALVIAAVDAARRTDWTGWRVPVVRWSAKLAVPVAAVLVIAGYAQALLGVVPMGRKDPLARLLAVGMPEVVRDLGDLKAANHAELILTTDYASTAWFAFYSPFPVVSLGEDYRWPNSPPLGAAAFAKPALYIAEQRRDLHGEVAAQFTDVKAIAQIDRQRHGIPIAHYVVYRVSGLRAASGRMP</sequence>
<feature type="transmembrane region" description="Helical" evidence="8">
    <location>
        <begin position="283"/>
        <end position="301"/>
    </location>
</feature>
<keyword evidence="3" id="KW-0328">Glycosyltransferase</keyword>
<keyword evidence="4" id="KW-0808">Transferase</keyword>
<comment type="caution">
    <text evidence="10">The sequence shown here is derived from an EMBL/GenBank/DDBJ whole genome shotgun (WGS) entry which is preliminary data.</text>
</comment>
<evidence type="ECO:0000256" key="8">
    <source>
        <dbReference type="SAM" id="Phobius"/>
    </source>
</evidence>
<dbReference type="InterPro" id="IPR050297">
    <property type="entry name" value="LipidA_mod_glycosyltrf_83"/>
</dbReference>
<feature type="transmembrane region" description="Helical" evidence="8">
    <location>
        <begin position="112"/>
        <end position="133"/>
    </location>
</feature>
<dbReference type="PANTHER" id="PTHR33908:SF11">
    <property type="entry name" value="MEMBRANE PROTEIN"/>
    <property type="match status" value="1"/>
</dbReference>
<proteinExistence type="predicted"/>
<feature type="transmembrane region" description="Helical" evidence="8">
    <location>
        <begin position="203"/>
        <end position="222"/>
    </location>
</feature>
<evidence type="ECO:0000313" key="10">
    <source>
        <dbReference type="EMBL" id="GAA0587360.1"/>
    </source>
</evidence>
<evidence type="ECO:0000256" key="5">
    <source>
        <dbReference type="ARBA" id="ARBA00022692"/>
    </source>
</evidence>